<accession>A0A7J6V1P2</accession>
<comment type="caution">
    <text evidence="2">The sequence shown here is derived from an EMBL/GenBank/DDBJ whole genome shotgun (WGS) entry which is preliminary data.</text>
</comment>
<sequence length="62" mass="7022">MECKLCKIKFTGTNAFQQQRHHAYYDCKKNQSKLKKEAEDKQKAWKAKSTKNGSAPGTSKSG</sequence>
<evidence type="ECO:0000313" key="2">
    <source>
        <dbReference type="EMBL" id="KAF5178909.1"/>
    </source>
</evidence>
<feature type="region of interest" description="Disordered" evidence="1">
    <location>
        <begin position="38"/>
        <end position="62"/>
    </location>
</feature>
<organism evidence="2 3">
    <name type="scientific">Thalictrum thalictroides</name>
    <name type="common">Rue-anemone</name>
    <name type="synonym">Anemone thalictroides</name>
    <dbReference type="NCBI Taxonomy" id="46969"/>
    <lineage>
        <taxon>Eukaryota</taxon>
        <taxon>Viridiplantae</taxon>
        <taxon>Streptophyta</taxon>
        <taxon>Embryophyta</taxon>
        <taxon>Tracheophyta</taxon>
        <taxon>Spermatophyta</taxon>
        <taxon>Magnoliopsida</taxon>
        <taxon>Ranunculales</taxon>
        <taxon>Ranunculaceae</taxon>
        <taxon>Thalictroideae</taxon>
        <taxon>Thalictrum</taxon>
    </lineage>
</organism>
<reference evidence="2 3" key="1">
    <citation type="submission" date="2020-06" db="EMBL/GenBank/DDBJ databases">
        <title>Transcriptomic and genomic resources for Thalictrum thalictroides and T. hernandezii: Facilitating candidate gene discovery in an emerging model plant lineage.</title>
        <authorList>
            <person name="Arias T."/>
            <person name="Riano-Pachon D.M."/>
            <person name="Di Stilio V.S."/>
        </authorList>
    </citation>
    <scope>NUCLEOTIDE SEQUENCE [LARGE SCALE GENOMIC DNA]</scope>
    <source>
        <strain evidence="3">cv. WT478/WT964</strain>
        <tissue evidence="2">Leaves</tissue>
    </source>
</reference>
<dbReference type="Proteomes" id="UP000554482">
    <property type="component" value="Unassembled WGS sequence"/>
</dbReference>
<dbReference type="EMBL" id="JABWDY010039430">
    <property type="protein sequence ID" value="KAF5178909.1"/>
    <property type="molecule type" value="Genomic_DNA"/>
</dbReference>
<feature type="compositionally biased region" description="Polar residues" evidence="1">
    <location>
        <begin position="50"/>
        <end position="62"/>
    </location>
</feature>
<protein>
    <recommendedName>
        <fullName evidence="4">Zinc finger protein</fullName>
    </recommendedName>
</protein>
<evidence type="ECO:0000256" key="1">
    <source>
        <dbReference type="SAM" id="MobiDB-lite"/>
    </source>
</evidence>
<dbReference type="AlphaFoldDB" id="A0A7J6V1P2"/>
<keyword evidence="3" id="KW-1185">Reference proteome</keyword>
<evidence type="ECO:0008006" key="4">
    <source>
        <dbReference type="Google" id="ProtNLM"/>
    </source>
</evidence>
<gene>
    <name evidence="2" type="ORF">FRX31_031505</name>
</gene>
<name>A0A7J6V1P2_THATH</name>
<evidence type="ECO:0000313" key="3">
    <source>
        <dbReference type="Proteomes" id="UP000554482"/>
    </source>
</evidence>
<proteinExistence type="predicted"/>